<dbReference type="EMBL" id="KZ293472">
    <property type="protein sequence ID" value="PBK61858.1"/>
    <property type="molecule type" value="Genomic_DNA"/>
</dbReference>
<protein>
    <recommendedName>
        <fullName evidence="3">Heterokaryon incompatibility domain-containing protein</fullName>
    </recommendedName>
</protein>
<dbReference type="Proteomes" id="UP000218334">
    <property type="component" value="Unassembled WGS sequence"/>
</dbReference>
<evidence type="ECO:0000313" key="2">
    <source>
        <dbReference type="Proteomes" id="UP000218334"/>
    </source>
</evidence>
<evidence type="ECO:0000313" key="1">
    <source>
        <dbReference type="EMBL" id="PBK61858.1"/>
    </source>
</evidence>
<gene>
    <name evidence="1" type="ORF">ARMSODRAFT_896264</name>
</gene>
<proteinExistence type="predicted"/>
<organism evidence="1 2">
    <name type="scientific">Armillaria solidipes</name>
    <dbReference type="NCBI Taxonomy" id="1076256"/>
    <lineage>
        <taxon>Eukaryota</taxon>
        <taxon>Fungi</taxon>
        <taxon>Dikarya</taxon>
        <taxon>Basidiomycota</taxon>
        <taxon>Agaricomycotina</taxon>
        <taxon>Agaricomycetes</taxon>
        <taxon>Agaricomycetidae</taxon>
        <taxon>Agaricales</taxon>
        <taxon>Marasmiineae</taxon>
        <taxon>Physalacriaceae</taxon>
        <taxon>Armillaria</taxon>
    </lineage>
</organism>
<feature type="non-terminal residue" evidence="1">
    <location>
        <position position="1"/>
    </location>
</feature>
<sequence>LVLMPINGCEWPVPVPKDANLDLICIEMLNIGVEYAWLDVLCLRQVGGPREDLRLEEWKVDMPTIGCVYCTERKAVCYFSGLGWPLSLKAGDFESDWSWFRHAWMLQEICWKPIIGGDTGDNRIMEEEIWTKFESKLSSFLNPKWSNQSLDIFDVLAQMRNRIAKNPVDKVVGLAYLLETSEIPAYYEMQSEEDAWTALVHVMAEPLREWPLFRYHTPGNGYKV</sequence>
<name>A0A2H3B747_9AGAR</name>
<dbReference type="AlphaFoldDB" id="A0A2H3B747"/>
<accession>A0A2H3B747</accession>
<evidence type="ECO:0008006" key="3">
    <source>
        <dbReference type="Google" id="ProtNLM"/>
    </source>
</evidence>
<keyword evidence="2" id="KW-1185">Reference proteome</keyword>
<reference evidence="2" key="1">
    <citation type="journal article" date="2017" name="Nat. Ecol. Evol.">
        <title>Genome expansion and lineage-specific genetic innovations in the forest pathogenic fungi Armillaria.</title>
        <authorList>
            <person name="Sipos G."/>
            <person name="Prasanna A.N."/>
            <person name="Walter M.C."/>
            <person name="O'Connor E."/>
            <person name="Balint B."/>
            <person name="Krizsan K."/>
            <person name="Kiss B."/>
            <person name="Hess J."/>
            <person name="Varga T."/>
            <person name="Slot J."/>
            <person name="Riley R."/>
            <person name="Boka B."/>
            <person name="Rigling D."/>
            <person name="Barry K."/>
            <person name="Lee J."/>
            <person name="Mihaltcheva S."/>
            <person name="LaButti K."/>
            <person name="Lipzen A."/>
            <person name="Waldron R."/>
            <person name="Moloney N.M."/>
            <person name="Sperisen C."/>
            <person name="Kredics L."/>
            <person name="Vagvoelgyi C."/>
            <person name="Patrignani A."/>
            <person name="Fitzpatrick D."/>
            <person name="Nagy I."/>
            <person name="Doyle S."/>
            <person name="Anderson J.B."/>
            <person name="Grigoriev I.V."/>
            <person name="Gueldener U."/>
            <person name="Muensterkoetter M."/>
            <person name="Nagy L.G."/>
        </authorList>
    </citation>
    <scope>NUCLEOTIDE SEQUENCE [LARGE SCALE GENOMIC DNA]</scope>
    <source>
        <strain evidence="2">28-4</strain>
    </source>
</reference>